<dbReference type="Proteomes" id="UP000588491">
    <property type="component" value="Unassembled WGS sequence"/>
</dbReference>
<reference evidence="1 2" key="1">
    <citation type="submission" date="2020-04" db="EMBL/GenBank/DDBJ databases">
        <title>Bacillus sp. UniB3 isolated from commercial digestive syrup.</title>
        <authorList>
            <person name="Thorat V."/>
            <person name="Kirdat K."/>
            <person name="Tiwarekar B."/>
            <person name="Yadav A."/>
        </authorList>
    </citation>
    <scope>NUCLEOTIDE SEQUENCE [LARGE SCALE GENOMIC DNA]</scope>
    <source>
        <strain evidence="1 2">UniB3</strain>
    </source>
</reference>
<sequence>MANVFIYYNSDQSESTEQAVHRVNELIHNLEIHHVILGVFLDFFNQSTELMELLNSPLSEIDYIFTNKPIVNEFDKELIIQLSRTEKFEIRYFDEM</sequence>
<protein>
    <submittedName>
        <fullName evidence="1">Uncharacterized protein</fullName>
    </submittedName>
</protein>
<dbReference type="RefSeq" id="WP_107921315.1">
    <property type="nucleotide sequence ID" value="NZ_JABBPK010000001.1"/>
</dbReference>
<evidence type="ECO:0000313" key="2">
    <source>
        <dbReference type="Proteomes" id="UP000588491"/>
    </source>
</evidence>
<accession>A0A7Y0PKI8</accession>
<evidence type="ECO:0000313" key="1">
    <source>
        <dbReference type="EMBL" id="NMO75725.1"/>
    </source>
</evidence>
<name>A0A7Y0PKI8_9BACI</name>
<comment type="caution">
    <text evidence="1">The sequence shown here is derived from an EMBL/GenBank/DDBJ whole genome shotgun (WGS) entry which is preliminary data.</text>
</comment>
<dbReference type="AlphaFoldDB" id="A0A7Y0PKI8"/>
<keyword evidence="2" id="KW-1185">Reference proteome</keyword>
<dbReference type="EMBL" id="JABBPK010000001">
    <property type="protein sequence ID" value="NMO75725.1"/>
    <property type="molecule type" value="Genomic_DNA"/>
</dbReference>
<organism evidence="1 2">
    <name type="scientific">Niallia alba</name>
    <dbReference type="NCBI Taxonomy" id="2729105"/>
    <lineage>
        <taxon>Bacteria</taxon>
        <taxon>Bacillati</taxon>
        <taxon>Bacillota</taxon>
        <taxon>Bacilli</taxon>
        <taxon>Bacillales</taxon>
        <taxon>Bacillaceae</taxon>
        <taxon>Niallia</taxon>
    </lineage>
</organism>
<gene>
    <name evidence="1" type="ORF">HHU08_01550</name>
</gene>
<proteinExistence type="predicted"/>